<dbReference type="Proteomes" id="UP000649573">
    <property type="component" value="Unassembled WGS sequence"/>
</dbReference>
<dbReference type="EMBL" id="BMRE01000109">
    <property type="protein sequence ID" value="GGU87019.1"/>
    <property type="molecule type" value="Genomic_DNA"/>
</dbReference>
<evidence type="ECO:0000256" key="1">
    <source>
        <dbReference type="SAM" id="MobiDB-lite"/>
    </source>
</evidence>
<organism evidence="3 4">
    <name type="scientific">Lentzea flava</name>
    <dbReference type="NCBI Taxonomy" id="103732"/>
    <lineage>
        <taxon>Bacteria</taxon>
        <taxon>Bacillati</taxon>
        <taxon>Actinomycetota</taxon>
        <taxon>Actinomycetes</taxon>
        <taxon>Pseudonocardiales</taxon>
        <taxon>Pseudonocardiaceae</taxon>
        <taxon>Lentzea</taxon>
    </lineage>
</organism>
<keyword evidence="4" id="KW-1185">Reference proteome</keyword>
<accession>A0ABQ2VJC4</accession>
<feature type="region of interest" description="Disordered" evidence="1">
    <location>
        <begin position="39"/>
        <end position="66"/>
    </location>
</feature>
<keyword evidence="2" id="KW-1133">Transmembrane helix</keyword>
<evidence type="ECO:0000313" key="3">
    <source>
        <dbReference type="EMBL" id="GGU87019.1"/>
    </source>
</evidence>
<name>A0ABQ2VJC4_9PSEU</name>
<proteinExistence type="predicted"/>
<gene>
    <name evidence="3" type="ORF">GCM10010178_91130</name>
</gene>
<sequence length="182" mass="19025">MAEGNPRTFWKTAGALGIVTAVITLTGTIVVALINKPSTPSAQSTSSSAEPPASVTSGSAAPPSSTAAAPLWSGHLNLESYVNFDVLPPVNGGGQLSQATDGSFRLSGNGAIWESPNPPTKQECIDRIAGYSVTKFQADIGKQLCYKARSGRIVHIKFTELVQPGNVLDTPLWGTEITIWSS</sequence>
<evidence type="ECO:0000313" key="4">
    <source>
        <dbReference type="Proteomes" id="UP000649573"/>
    </source>
</evidence>
<dbReference type="RefSeq" id="WP_189260022.1">
    <property type="nucleotide sequence ID" value="NZ_BMRE01000109.1"/>
</dbReference>
<comment type="caution">
    <text evidence="3">The sequence shown here is derived from an EMBL/GenBank/DDBJ whole genome shotgun (WGS) entry which is preliminary data.</text>
</comment>
<evidence type="ECO:0000256" key="2">
    <source>
        <dbReference type="SAM" id="Phobius"/>
    </source>
</evidence>
<feature type="transmembrane region" description="Helical" evidence="2">
    <location>
        <begin position="12"/>
        <end position="34"/>
    </location>
</feature>
<keyword evidence="2" id="KW-0472">Membrane</keyword>
<evidence type="ECO:0008006" key="5">
    <source>
        <dbReference type="Google" id="ProtNLM"/>
    </source>
</evidence>
<keyword evidence="2" id="KW-0812">Transmembrane</keyword>
<reference evidence="4" key="1">
    <citation type="journal article" date="2019" name="Int. J. Syst. Evol. Microbiol.">
        <title>The Global Catalogue of Microorganisms (GCM) 10K type strain sequencing project: providing services to taxonomists for standard genome sequencing and annotation.</title>
        <authorList>
            <consortium name="The Broad Institute Genomics Platform"/>
            <consortium name="The Broad Institute Genome Sequencing Center for Infectious Disease"/>
            <person name="Wu L."/>
            <person name="Ma J."/>
        </authorList>
    </citation>
    <scope>NUCLEOTIDE SEQUENCE [LARGE SCALE GENOMIC DNA]</scope>
    <source>
        <strain evidence="4">JCM 3296</strain>
    </source>
</reference>
<protein>
    <recommendedName>
        <fullName evidence="5">Serine/threonine protein kinase</fullName>
    </recommendedName>
</protein>